<dbReference type="Pfam" id="PF18897">
    <property type="entry name" value="Gp3-like"/>
    <property type="match status" value="1"/>
</dbReference>
<evidence type="ECO:0000313" key="1">
    <source>
        <dbReference type="EMBL" id="AMK59634.1"/>
    </source>
</evidence>
<name>A0A140E022_9BACT</name>
<organism evidence="1">
    <name type="scientific">uncultured bacterium UPO78</name>
    <dbReference type="NCBI Taxonomy" id="1776995"/>
    <lineage>
        <taxon>Bacteria</taxon>
        <taxon>environmental samples</taxon>
    </lineage>
</organism>
<protein>
    <recommendedName>
        <fullName evidence="2">Hydrolase or metal-binding protein</fullName>
    </recommendedName>
</protein>
<proteinExistence type="predicted"/>
<reference evidence="1" key="1">
    <citation type="journal article" date="2016" name="Appl. Environ. Microbiol.">
        <title>Functional Metagenomics of a Biostimulated Petroleum-Contaminated Soil Reveals an Extraordinary Diversity of Extradiol Dioxygenases.</title>
        <authorList>
            <person name="Terron-Gonzalez L."/>
            <person name="Martin-Cabello G."/>
            <person name="Ferrer M."/>
            <person name="Santero E."/>
        </authorList>
    </citation>
    <scope>NUCLEOTIDE SEQUENCE</scope>
</reference>
<accession>A0A140E022</accession>
<dbReference type="EMBL" id="KU144998">
    <property type="protein sequence ID" value="AMK59634.1"/>
    <property type="molecule type" value="Genomic_DNA"/>
</dbReference>
<dbReference type="InterPro" id="IPR043991">
    <property type="entry name" value="Gp3-like"/>
</dbReference>
<sequence length="318" mass="34706">MQLALRGWPFFISRRTTMLKGLAITPPVLGRISIGKVIEKNGKRLPEKDDQFTITSQVQGKDGWLLHPLNDELRKGQEDKLRSIPVRLLFNEPELNFRADYTLFDRQSGRPICVGNGETCKRVTQDGMHSLPCPSPDACPLAKGGACKPYGRLNVVIGDEDPLGSFVFRTTGFNSIRTLAARLYYFQAISGNRLACLPLELRLRGKSTRQSHGTPIFYADLTIRSDMDIAEALQAANELDAQRQAAGFDQAGLDAAAHSGLGNGAFEDSEEDAGAVVEEFYPEPDAETARVGAMSVPAARTLGEKLDALAGEPQNSRS</sequence>
<dbReference type="AlphaFoldDB" id="A0A140E022"/>
<evidence type="ECO:0008006" key="2">
    <source>
        <dbReference type="Google" id="ProtNLM"/>
    </source>
</evidence>